<keyword evidence="3" id="KW-1185">Reference proteome</keyword>
<name>A0ABQ9HAU3_9NEOP</name>
<feature type="compositionally biased region" description="Basic and acidic residues" evidence="1">
    <location>
        <begin position="488"/>
        <end position="503"/>
    </location>
</feature>
<gene>
    <name evidence="2" type="ORF">PR048_017880</name>
</gene>
<sequence>MDPCYFQDDNARCHVSRATIKWNADDNSLDLNPTEHLWDELDRRVRARQARPKSIAHLTEWWQEEWRRIPVDVLQTNVESMPNWVAAVIAARVEIRCSSETSTCRLMVGKTRCSRLSDDETVHPSHLLYCRDLTGQVQHAWVLGARGGIVGKLLASRQSKPASVLARVAPGLSRVRFIPDDAAGWRLLRTHLASPSSALKISTLRAAQISPFHFTPQAVDISCYPDPDNVCTAAGASLSRFWNLVVSMMRGDQNLRVIPREQDANQLYCSTLTQHYCFLLTIDSQLNGGVSKQLSSNHEERGKDQVFEVYLATEEIREILGALLMNHGGVDTLTTAETTIFWLQWRRKLRVDLALFVPETRSYKVMPRLNGRCLDAQRQTHLRGLVFPRGLVKEQAAAWSYRDHCVSVNNQATRLDLGEIFRLAPISACYCFGVARCAAKKCSLSPEIPTSRRGPPPRPPRTCGAYSRPKTQSPVPKSKTQNPIPKTQDSRLKTLDPRLKTQDSRPLTQGPITRNFFVNGYIHLEVASRASAILSVAAPWVQQKIRTRSITVSSMPMGTRTVIPGARPLRRGLDCNLHGSRNANREWLVAIRHKEMSYIRQDKSLEQYCNTTSTKPRLLPVVLQYLSGIDLFAARPVAASRGSGNYPSTTPFPEFSLNRAWHTEKRKTMKGNWGSYPVTAFSCGDLWGPWEAKFMMTDSRIQHGSSELNAEIQSAEGQGSASHKKIITVICGRMRGGTPFEIRSTLHGLRSPDLHSSVPTSRAGQRVLPTMSCSGSNVRITCEKKFSMPLATARRRSSSSHRFCHVFQENPTAAYLISDSYDIRGCPHTPSPTTSAIYLRTISGVYIENNVRCLLQHLHQHQASNTTSTSTSGIHYNIYINIRHPLQYLHQNQASTTTSKSTSTSMPGIYYNGNRPLHDLALQYRLYRRIHLSPHQFAPGTLITRSQLTLLCRGLLQCGCVVKEPLVSPPLAAYRSLGNTSSCLLVSGTRRSNGESHSLTDLPTGQTLVMLISLQTSYTAVIASLSSQPTRCVLGEQSSHISYTHASVRQSRPSVSHFTIPMLAVRRLHLPQITLGSTQRRADSSLRSLHTPFPWGGGDYVAARPRSRSEGAIRATITRTHSASSFIRARSRAILQAPNSRTIYSEVRRTLDSLGGPIWKISRTPSITERGKGVEPGHSFKDNRGYSIR</sequence>
<accession>A0ABQ9HAU3</accession>
<feature type="region of interest" description="Disordered" evidence="1">
    <location>
        <begin position="1168"/>
        <end position="1189"/>
    </location>
</feature>
<feature type="region of interest" description="Disordered" evidence="1">
    <location>
        <begin position="446"/>
        <end position="507"/>
    </location>
</feature>
<proteinExistence type="predicted"/>
<feature type="compositionally biased region" description="Basic and acidic residues" evidence="1">
    <location>
        <begin position="1169"/>
        <end position="1189"/>
    </location>
</feature>
<evidence type="ECO:0000313" key="2">
    <source>
        <dbReference type="EMBL" id="KAJ8881399.1"/>
    </source>
</evidence>
<protein>
    <submittedName>
        <fullName evidence="2">Uncharacterized protein</fullName>
    </submittedName>
</protein>
<dbReference type="Proteomes" id="UP001159363">
    <property type="component" value="Chromosome 5"/>
</dbReference>
<dbReference type="EMBL" id="JARBHB010000006">
    <property type="protein sequence ID" value="KAJ8881399.1"/>
    <property type="molecule type" value="Genomic_DNA"/>
</dbReference>
<organism evidence="2 3">
    <name type="scientific">Dryococelus australis</name>
    <dbReference type="NCBI Taxonomy" id="614101"/>
    <lineage>
        <taxon>Eukaryota</taxon>
        <taxon>Metazoa</taxon>
        <taxon>Ecdysozoa</taxon>
        <taxon>Arthropoda</taxon>
        <taxon>Hexapoda</taxon>
        <taxon>Insecta</taxon>
        <taxon>Pterygota</taxon>
        <taxon>Neoptera</taxon>
        <taxon>Polyneoptera</taxon>
        <taxon>Phasmatodea</taxon>
        <taxon>Verophasmatodea</taxon>
        <taxon>Anareolatae</taxon>
        <taxon>Phasmatidae</taxon>
        <taxon>Eurycanthinae</taxon>
        <taxon>Dryococelus</taxon>
    </lineage>
</organism>
<feature type="compositionally biased region" description="Polar residues" evidence="1">
    <location>
        <begin position="469"/>
        <end position="487"/>
    </location>
</feature>
<reference evidence="2 3" key="1">
    <citation type="submission" date="2023-02" db="EMBL/GenBank/DDBJ databases">
        <title>LHISI_Scaffold_Assembly.</title>
        <authorList>
            <person name="Stuart O.P."/>
            <person name="Cleave R."/>
            <person name="Magrath M.J.L."/>
            <person name="Mikheyev A.S."/>
        </authorList>
    </citation>
    <scope>NUCLEOTIDE SEQUENCE [LARGE SCALE GENOMIC DNA]</scope>
    <source>
        <strain evidence="2">Daus_M_001</strain>
        <tissue evidence="2">Leg muscle</tissue>
    </source>
</reference>
<evidence type="ECO:0000256" key="1">
    <source>
        <dbReference type="SAM" id="MobiDB-lite"/>
    </source>
</evidence>
<comment type="caution">
    <text evidence="2">The sequence shown here is derived from an EMBL/GenBank/DDBJ whole genome shotgun (WGS) entry which is preliminary data.</text>
</comment>
<dbReference type="InterPro" id="IPR036397">
    <property type="entry name" value="RNaseH_sf"/>
</dbReference>
<dbReference type="Gene3D" id="3.30.420.10">
    <property type="entry name" value="Ribonuclease H-like superfamily/Ribonuclease H"/>
    <property type="match status" value="1"/>
</dbReference>
<evidence type="ECO:0000313" key="3">
    <source>
        <dbReference type="Proteomes" id="UP001159363"/>
    </source>
</evidence>